<dbReference type="Pfam" id="PF00415">
    <property type="entry name" value="RCC1"/>
    <property type="match status" value="1"/>
</dbReference>
<evidence type="ECO:0000313" key="2">
    <source>
        <dbReference type="EMBL" id="XAM17600.1"/>
    </source>
</evidence>
<name>A0ABZ3F5D8_9HELI</name>
<accession>A0ABZ3F5D8</accession>
<evidence type="ECO:0000313" key="3">
    <source>
        <dbReference type="Proteomes" id="UP001434737"/>
    </source>
</evidence>
<evidence type="ECO:0000256" key="1">
    <source>
        <dbReference type="ARBA" id="ARBA00022737"/>
    </source>
</evidence>
<dbReference type="Gene3D" id="2.130.10.30">
    <property type="entry name" value="Regulator of chromosome condensation 1/beta-lactamase-inhibitor protein II"/>
    <property type="match status" value="2"/>
</dbReference>
<dbReference type="PROSITE" id="PS50012">
    <property type="entry name" value="RCC1_3"/>
    <property type="match status" value="1"/>
</dbReference>
<keyword evidence="1" id="KW-0677">Repeat</keyword>
<dbReference type="EMBL" id="CP145316">
    <property type="protein sequence ID" value="XAM17600.1"/>
    <property type="molecule type" value="Genomic_DNA"/>
</dbReference>
<sequence length="498" mass="54022">MPNTQSQDSITLLYDKLNQLHLDVRELNNNNEDTLNIQANALAELGKNIKNELLSITQNQDIYKKSYRLLKQVHLYRSLMVQEVLLDNTGDIVHYGDILMRGHSLSNITSGASRSHSTTFTRVCLPQDIEFIEVFGGFNVFYALPKEGNFIYAWGVNTSGCAGSGNTNNIPIPIKIELGFRPVKILSGFSQTTGKQTTLILSEDGKIYGAGSNACGELAIGNTINTSTFTQSPYLRDIIDISFASNGTIGYALAIDRDGNLWSWGYNGSGNLGLNHTNNVSIPAKTTFNAKVTSLSTSVGTNAATSLITLEDKSIRGAGYNAQCQLSQSNTSNSSVFLRILKQNGDDLGNIKAVFASSINGTCFALDEDCTLWSWGYGGFGFGDSRSGTNQMASIALENVESLCFSDNANTRAYVVLKNSKTILAFGFNTDGSLGIGTAANTREFVPCYTPANLKDYHLYFFGSEANLVALCNDCIYSCGAYLDGNINFATQTLQKQC</sequence>
<dbReference type="Proteomes" id="UP001434737">
    <property type="component" value="Chromosome"/>
</dbReference>
<proteinExistence type="predicted"/>
<dbReference type="InterPro" id="IPR000408">
    <property type="entry name" value="Reg_chr_condens"/>
</dbReference>
<reference evidence="2 3" key="1">
    <citation type="submission" date="2024-02" db="EMBL/GenBank/DDBJ databases">
        <title>Genome and pathogenicity analysis of Helicobacter mastomyrinus isolated from mice.</title>
        <authorList>
            <person name="Zhu L."/>
        </authorList>
    </citation>
    <scope>NUCLEOTIDE SEQUENCE [LARGE SCALE GENOMIC DNA]</scope>
    <source>
        <strain evidence="2 3">Hm-17</strain>
    </source>
</reference>
<protein>
    <submittedName>
        <fullName evidence="2">Uncharacterized protein</fullName>
    </submittedName>
</protein>
<dbReference type="RefSeq" id="WP_343353246.1">
    <property type="nucleotide sequence ID" value="NZ_CP145316.1"/>
</dbReference>
<dbReference type="InterPro" id="IPR009091">
    <property type="entry name" value="RCC1/BLIP-II"/>
</dbReference>
<keyword evidence="3" id="KW-1185">Reference proteome</keyword>
<organism evidence="2 3">
    <name type="scientific">Helicobacter mastomyrinus</name>
    <dbReference type="NCBI Taxonomy" id="287948"/>
    <lineage>
        <taxon>Bacteria</taxon>
        <taxon>Pseudomonadati</taxon>
        <taxon>Campylobacterota</taxon>
        <taxon>Epsilonproteobacteria</taxon>
        <taxon>Campylobacterales</taxon>
        <taxon>Helicobacteraceae</taxon>
        <taxon>Helicobacter</taxon>
    </lineage>
</organism>
<dbReference type="InterPro" id="IPR051210">
    <property type="entry name" value="Ub_ligase/GEF_domain"/>
</dbReference>
<gene>
    <name evidence="2" type="ORF">V3I05_07885</name>
</gene>
<dbReference type="PANTHER" id="PTHR22870">
    <property type="entry name" value="REGULATOR OF CHROMOSOME CONDENSATION"/>
    <property type="match status" value="1"/>
</dbReference>
<dbReference type="PANTHER" id="PTHR22870:SF466">
    <property type="entry name" value="ANKYRIN REPEAT-CONTAINING PROTEIN"/>
    <property type="match status" value="1"/>
</dbReference>
<dbReference type="SUPFAM" id="SSF50985">
    <property type="entry name" value="RCC1/BLIP-II"/>
    <property type="match status" value="1"/>
</dbReference>